<dbReference type="Pfam" id="PF13920">
    <property type="entry name" value="zf-C3HC4_3"/>
    <property type="match status" value="1"/>
</dbReference>
<comment type="caution">
    <text evidence="4">The sequence shown here is derived from an EMBL/GenBank/DDBJ whole genome shotgun (WGS) entry which is preliminary data.</text>
</comment>
<reference evidence="4" key="1">
    <citation type="journal article" date="2020" name="Stud. Mycol.">
        <title>101 Dothideomycetes genomes: a test case for predicting lifestyles and emergence of pathogens.</title>
        <authorList>
            <person name="Haridas S."/>
            <person name="Albert R."/>
            <person name="Binder M."/>
            <person name="Bloem J."/>
            <person name="Labutti K."/>
            <person name="Salamov A."/>
            <person name="Andreopoulos B."/>
            <person name="Baker S."/>
            <person name="Barry K."/>
            <person name="Bills G."/>
            <person name="Bluhm B."/>
            <person name="Cannon C."/>
            <person name="Castanera R."/>
            <person name="Culley D."/>
            <person name="Daum C."/>
            <person name="Ezra D."/>
            <person name="Gonzalez J."/>
            <person name="Henrissat B."/>
            <person name="Kuo A."/>
            <person name="Liang C."/>
            <person name="Lipzen A."/>
            <person name="Lutzoni F."/>
            <person name="Magnuson J."/>
            <person name="Mondo S."/>
            <person name="Nolan M."/>
            <person name="Ohm R."/>
            <person name="Pangilinan J."/>
            <person name="Park H.-J."/>
            <person name="Ramirez L."/>
            <person name="Alfaro M."/>
            <person name="Sun H."/>
            <person name="Tritt A."/>
            <person name="Yoshinaga Y."/>
            <person name="Zwiers L.-H."/>
            <person name="Turgeon B."/>
            <person name="Goodwin S."/>
            <person name="Spatafora J."/>
            <person name="Crous P."/>
            <person name="Grigoriev I."/>
        </authorList>
    </citation>
    <scope>NUCLEOTIDE SEQUENCE</scope>
    <source>
        <strain evidence="4">CBS 125425</strain>
    </source>
</reference>
<dbReference type="InterPro" id="IPR001841">
    <property type="entry name" value="Znf_RING"/>
</dbReference>
<dbReference type="AlphaFoldDB" id="A0A9P4V2V7"/>
<feature type="region of interest" description="Disordered" evidence="2">
    <location>
        <begin position="1"/>
        <end position="54"/>
    </location>
</feature>
<dbReference type="Gene3D" id="3.30.40.10">
    <property type="entry name" value="Zinc/RING finger domain, C3HC4 (zinc finger)"/>
    <property type="match status" value="1"/>
</dbReference>
<dbReference type="InterPro" id="IPR051728">
    <property type="entry name" value="RING-FYVE_E3_ubiquitin-ligase"/>
</dbReference>
<dbReference type="Proteomes" id="UP000799444">
    <property type="component" value="Unassembled WGS sequence"/>
</dbReference>
<protein>
    <recommendedName>
        <fullName evidence="3">RING-type domain-containing protein</fullName>
    </recommendedName>
</protein>
<dbReference type="SUPFAM" id="SSF57850">
    <property type="entry name" value="RING/U-box"/>
    <property type="match status" value="1"/>
</dbReference>
<dbReference type="SMART" id="SM00184">
    <property type="entry name" value="RING"/>
    <property type="match status" value="1"/>
</dbReference>
<evidence type="ECO:0000313" key="4">
    <source>
        <dbReference type="EMBL" id="KAF2735989.1"/>
    </source>
</evidence>
<dbReference type="OrthoDB" id="1711136at2759"/>
<dbReference type="PANTHER" id="PTHR14879:SF5">
    <property type="entry name" value="RING-TYPE DOMAIN-CONTAINING PROTEIN"/>
    <property type="match status" value="1"/>
</dbReference>
<gene>
    <name evidence="4" type="ORF">EJ04DRAFT_434019</name>
</gene>
<keyword evidence="1" id="KW-0863">Zinc-finger</keyword>
<dbReference type="PROSITE" id="PS50089">
    <property type="entry name" value="ZF_RING_2"/>
    <property type="match status" value="1"/>
</dbReference>
<evidence type="ECO:0000256" key="1">
    <source>
        <dbReference type="PROSITE-ProRule" id="PRU00175"/>
    </source>
</evidence>
<evidence type="ECO:0000313" key="5">
    <source>
        <dbReference type="Proteomes" id="UP000799444"/>
    </source>
</evidence>
<evidence type="ECO:0000256" key="2">
    <source>
        <dbReference type="SAM" id="MobiDB-lite"/>
    </source>
</evidence>
<name>A0A9P4V2V7_9PLEO</name>
<sequence length="122" mass="13698">MQSPGQSPFSHGGASPFEHLPLDLSHARRVRDRQRGMPGATLDNQPNRPPPLKDAQMTKSLACQVCYCQIADMALLPCGHMVMCEYCADVVIPVKNQQFPLRPSKCPMCRKQVKQRIRIHFG</sequence>
<evidence type="ECO:0000259" key="3">
    <source>
        <dbReference type="PROSITE" id="PS50089"/>
    </source>
</evidence>
<dbReference type="InterPro" id="IPR013083">
    <property type="entry name" value="Znf_RING/FYVE/PHD"/>
</dbReference>
<dbReference type="GO" id="GO:0008270">
    <property type="term" value="F:zinc ion binding"/>
    <property type="evidence" value="ECO:0007669"/>
    <property type="project" value="UniProtKB-KW"/>
</dbReference>
<dbReference type="PANTHER" id="PTHR14879">
    <property type="entry name" value="CASPASE REGULATOR, RING FINGER DOMAIN-CONTAINING"/>
    <property type="match status" value="1"/>
</dbReference>
<keyword evidence="5" id="KW-1185">Reference proteome</keyword>
<feature type="domain" description="RING-type" evidence="3">
    <location>
        <begin position="63"/>
        <end position="110"/>
    </location>
</feature>
<accession>A0A9P4V2V7</accession>
<keyword evidence="1" id="KW-0862">Zinc</keyword>
<dbReference type="EMBL" id="ML996130">
    <property type="protein sequence ID" value="KAF2735989.1"/>
    <property type="molecule type" value="Genomic_DNA"/>
</dbReference>
<keyword evidence="1" id="KW-0479">Metal-binding</keyword>
<organism evidence="4 5">
    <name type="scientific">Polyplosphaeria fusca</name>
    <dbReference type="NCBI Taxonomy" id="682080"/>
    <lineage>
        <taxon>Eukaryota</taxon>
        <taxon>Fungi</taxon>
        <taxon>Dikarya</taxon>
        <taxon>Ascomycota</taxon>
        <taxon>Pezizomycotina</taxon>
        <taxon>Dothideomycetes</taxon>
        <taxon>Pleosporomycetidae</taxon>
        <taxon>Pleosporales</taxon>
        <taxon>Tetraplosphaeriaceae</taxon>
        <taxon>Polyplosphaeria</taxon>
    </lineage>
</organism>
<proteinExistence type="predicted"/>